<feature type="compositionally biased region" description="Basic and acidic residues" evidence="1">
    <location>
        <begin position="53"/>
        <end position="87"/>
    </location>
</feature>
<reference evidence="2" key="1">
    <citation type="submission" date="2015-04" db="EMBL/GenBank/DDBJ databases">
        <title>The genome sequence of the plant pathogenic Rhizarian Plasmodiophora brassicae reveals insights in its biotrophic life cycle and the origin of chitin synthesis.</title>
        <authorList>
            <person name="Schwelm A."/>
            <person name="Fogelqvist J."/>
            <person name="Knaust A."/>
            <person name="Julke S."/>
            <person name="Lilja T."/>
            <person name="Dhandapani V."/>
            <person name="Bonilla-Rosso G."/>
            <person name="Karlsson M."/>
            <person name="Shevchenko A."/>
            <person name="Choi S.R."/>
            <person name="Kim H.G."/>
            <person name="Park J.Y."/>
            <person name="Lim Y.P."/>
            <person name="Ludwig-Muller J."/>
            <person name="Dixelius C."/>
        </authorList>
    </citation>
    <scope>NUCLEOTIDE SEQUENCE</scope>
    <source>
        <tissue evidence="2">Potato root galls</tissue>
    </source>
</reference>
<evidence type="ECO:0000256" key="1">
    <source>
        <dbReference type="SAM" id="MobiDB-lite"/>
    </source>
</evidence>
<proteinExistence type="predicted"/>
<organism evidence="2">
    <name type="scientific">Spongospora subterranea</name>
    <dbReference type="NCBI Taxonomy" id="70186"/>
    <lineage>
        <taxon>Eukaryota</taxon>
        <taxon>Sar</taxon>
        <taxon>Rhizaria</taxon>
        <taxon>Endomyxa</taxon>
        <taxon>Phytomyxea</taxon>
        <taxon>Plasmodiophorida</taxon>
        <taxon>Plasmodiophoridae</taxon>
        <taxon>Spongospora</taxon>
    </lineage>
</organism>
<evidence type="ECO:0000313" key="2">
    <source>
        <dbReference type="EMBL" id="CRZ08161.1"/>
    </source>
</evidence>
<sequence length="222" mass="25439">MKMKAKLIIEALRPEAVRRMATNALKFNHREARKDCRKLFDVLLRIVTNQDEVHRASRPHGGERHIKGDQEKQDKKSNGHEPARVTNREASNNVTSKYWKDSWKPRTEKPTDGCLKCGGGHWLSECQQRITKEEREKLIAEFKNKKELGKVETRAKEVTRREEEETVGVFGQGCQYPTQLDSGADRTYIPGSLLKEIQSKNPKVQLVHQVIKGSVRGETGQL</sequence>
<name>A0A0H5R2H5_9EUKA</name>
<dbReference type="EMBL" id="HACM01007722">
    <property type="protein sequence ID" value="CRZ08164.1"/>
    <property type="molecule type" value="Transcribed_RNA"/>
</dbReference>
<dbReference type="AlphaFoldDB" id="A0A0H5R2H5"/>
<dbReference type="EMBL" id="HACM01007719">
    <property type="protein sequence ID" value="CRZ08161.1"/>
    <property type="molecule type" value="Transcribed_RNA"/>
</dbReference>
<protein>
    <submittedName>
        <fullName evidence="2">Uncharacterized protein</fullName>
    </submittedName>
</protein>
<feature type="compositionally biased region" description="Basic and acidic residues" evidence="1">
    <location>
        <begin position="98"/>
        <end position="107"/>
    </location>
</feature>
<accession>A0A0H5R2H5</accession>
<feature type="region of interest" description="Disordered" evidence="1">
    <location>
        <begin position="53"/>
        <end position="107"/>
    </location>
</feature>